<dbReference type="AlphaFoldDB" id="A0A2L2U160"/>
<feature type="region of interest" description="Disordered" evidence="1">
    <location>
        <begin position="169"/>
        <end position="196"/>
    </location>
</feature>
<keyword evidence="2" id="KW-0732">Signal</keyword>
<feature type="signal peptide" evidence="2">
    <location>
        <begin position="1"/>
        <end position="20"/>
    </location>
</feature>
<feature type="compositionally biased region" description="Low complexity" evidence="1">
    <location>
        <begin position="294"/>
        <end position="308"/>
    </location>
</feature>
<evidence type="ECO:0000256" key="2">
    <source>
        <dbReference type="SAM" id="SignalP"/>
    </source>
</evidence>
<organism evidence="3 4">
    <name type="scientific">Fusarium venenatum</name>
    <dbReference type="NCBI Taxonomy" id="56646"/>
    <lineage>
        <taxon>Eukaryota</taxon>
        <taxon>Fungi</taxon>
        <taxon>Dikarya</taxon>
        <taxon>Ascomycota</taxon>
        <taxon>Pezizomycotina</taxon>
        <taxon>Sordariomycetes</taxon>
        <taxon>Hypocreomycetidae</taxon>
        <taxon>Hypocreales</taxon>
        <taxon>Nectriaceae</taxon>
        <taxon>Fusarium</taxon>
    </lineage>
</organism>
<dbReference type="EMBL" id="LN649229">
    <property type="protein sequence ID" value="CEI67715.1"/>
    <property type="molecule type" value="Genomic_DNA"/>
</dbReference>
<evidence type="ECO:0000313" key="4">
    <source>
        <dbReference type="Proteomes" id="UP000245910"/>
    </source>
</evidence>
<evidence type="ECO:0000313" key="3">
    <source>
        <dbReference type="EMBL" id="CEI67715.1"/>
    </source>
</evidence>
<reference evidence="4" key="1">
    <citation type="submission" date="2014-10" db="EMBL/GenBank/DDBJ databases">
        <authorList>
            <person name="King R."/>
        </authorList>
    </citation>
    <scope>NUCLEOTIDE SEQUENCE [LARGE SCALE GENOMIC DNA]</scope>
    <source>
        <strain evidence="4">A3/5</strain>
    </source>
</reference>
<keyword evidence="4" id="KW-1185">Reference proteome</keyword>
<dbReference type="STRING" id="56646.A0A2L2U160"/>
<feature type="region of interest" description="Disordered" evidence="1">
    <location>
        <begin position="121"/>
        <end position="156"/>
    </location>
</feature>
<sequence length="316" mass="34712">MKRFALTAATIIPMLVIVDASVTCDELTICGGGKTSAQLVLDATWTATVRCTSYGGWLVEATLIPDEVQVLLAGDLTQISHQNGVAGSTDFPLTAFPTLLCLIVVYPKLSPTPCSFTRMRPARQHSDVGSSMWPPSSGDHDPSPQRPATAIPPSSTCRTTLPCLLPPLLAPSHQRRDSWPQPPDPPQRWRGAEESTRDWLEARVEEDKRRQAEEKTNQESLRLERRKVETDMLCTSLQGGVPPAMTPLIFVRMGSRGARPQMTGAQQFTSVLQAYHFQLLSPQHVHSKYQRDIPQPTQAAAPALASHPQIEHVQSS</sequence>
<dbReference type="Proteomes" id="UP000245910">
    <property type="component" value="Chromosome I"/>
</dbReference>
<feature type="chain" id="PRO_5014862983" evidence="2">
    <location>
        <begin position="21"/>
        <end position="316"/>
    </location>
</feature>
<protein>
    <submittedName>
        <fullName evidence="3">Uncharacterized protein</fullName>
    </submittedName>
</protein>
<feature type="region of interest" description="Disordered" evidence="1">
    <location>
        <begin position="291"/>
        <end position="316"/>
    </location>
</feature>
<accession>A0A2L2U160</accession>
<evidence type="ECO:0000256" key="1">
    <source>
        <dbReference type="SAM" id="MobiDB-lite"/>
    </source>
</evidence>
<name>A0A2L2U160_9HYPO</name>
<proteinExistence type="predicted"/>